<dbReference type="GO" id="GO:0032543">
    <property type="term" value="P:mitochondrial translation"/>
    <property type="evidence" value="ECO:0007669"/>
    <property type="project" value="UniProtKB-UniRule"/>
</dbReference>
<keyword evidence="1" id="KW-0067">ATP-binding</keyword>
<keyword evidence="1" id="KW-0934">Plastid</keyword>
<protein>
    <recommendedName>
        <fullName evidence="1">Glutamyl-tRNA(Gln) amidotransferase subunit C, chloroplastic/mitochondrial</fullName>
        <shortName evidence="1">Glu-AdT subunit C</shortName>
        <ecNumber evidence="1">6.3.5.-</ecNumber>
    </recommendedName>
</protein>
<keyword evidence="3" id="KW-1185">Reference proteome</keyword>
<gene>
    <name evidence="1" type="primary">GATC</name>
    <name evidence="2" type="ORF">HHK36_006248</name>
</gene>
<dbReference type="OrthoDB" id="2020502at2759"/>
<keyword evidence="1" id="KW-0436">Ligase</keyword>
<dbReference type="PANTHER" id="PTHR15004:SF0">
    <property type="entry name" value="GLUTAMYL-TRNA(GLN) AMIDOTRANSFERASE SUBUNIT C, MITOCHONDRIAL"/>
    <property type="match status" value="1"/>
</dbReference>
<dbReference type="GO" id="GO:0005524">
    <property type="term" value="F:ATP binding"/>
    <property type="evidence" value="ECO:0007669"/>
    <property type="project" value="UniProtKB-KW"/>
</dbReference>
<dbReference type="Gene3D" id="1.10.20.60">
    <property type="entry name" value="Glu-tRNAGln amidotransferase C subunit, N-terminal domain"/>
    <property type="match status" value="1"/>
</dbReference>
<evidence type="ECO:0000313" key="3">
    <source>
        <dbReference type="Proteomes" id="UP000655225"/>
    </source>
</evidence>
<dbReference type="InterPro" id="IPR003837">
    <property type="entry name" value="GatC"/>
</dbReference>
<dbReference type="EC" id="6.3.5.-" evidence="1"/>
<comment type="catalytic activity">
    <reaction evidence="1">
        <text>L-glutamyl-tRNA(Gln) + L-glutamine + ATP + H2O = L-glutaminyl-tRNA(Gln) + L-glutamate + ADP + phosphate + H(+)</text>
        <dbReference type="Rhea" id="RHEA:17521"/>
        <dbReference type="Rhea" id="RHEA-COMP:9681"/>
        <dbReference type="Rhea" id="RHEA-COMP:9684"/>
        <dbReference type="ChEBI" id="CHEBI:15377"/>
        <dbReference type="ChEBI" id="CHEBI:15378"/>
        <dbReference type="ChEBI" id="CHEBI:29985"/>
        <dbReference type="ChEBI" id="CHEBI:30616"/>
        <dbReference type="ChEBI" id="CHEBI:43474"/>
        <dbReference type="ChEBI" id="CHEBI:58359"/>
        <dbReference type="ChEBI" id="CHEBI:78520"/>
        <dbReference type="ChEBI" id="CHEBI:78521"/>
        <dbReference type="ChEBI" id="CHEBI:456216"/>
    </reaction>
</comment>
<comment type="subcellular location">
    <subcellularLocation>
        <location evidence="1">Mitochondrion</location>
    </subcellularLocation>
    <subcellularLocation>
        <location evidence="1">Plastid</location>
        <location evidence="1">Chloroplast</location>
    </subcellularLocation>
</comment>
<dbReference type="GO" id="GO:0009507">
    <property type="term" value="C:chloroplast"/>
    <property type="evidence" value="ECO:0007669"/>
    <property type="project" value="UniProtKB-SubCell"/>
</dbReference>
<keyword evidence="1" id="KW-0496">Mitochondrion</keyword>
<comment type="function">
    <text evidence="1">Allows the formation of correctly charged Gln-tRNA(Gln) through the transamidation of misacylated Glu-tRNA(Gln) in chloroplasts and mitochondria. The reaction takes place in the presence of glutamine and ATP through an activated gamma-phospho-Glu-tRNA(Gln).</text>
</comment>
<dbReference type="GO" id="GO:0070681">
    <property type="term" value="P:glutaminyl-tRNAGln biosynthesis via transamidation"/>
    <property type="evidence" value="ECO:0007669"/>
    <property type="project" value="UniProtKB-UniRule"/>
</dbReference>
<comment type="similarity">
    <text evidence="1">Belongs to the GatC family.</text>
</comment>
<dbReference type="GO" id="GO:0005739">
    <property type="term" value="C:mitochondrion"/>
    <property type="evidence" value="ECO:0007669"/>
    <property type="project" value="UniProtKB-SubCell"/>
</dbReference>
<proteinExistence type="inferred from homology"/>
<comment type="caution">
    <text evidence="2">The sequence shown here is derived from an EMBL/GenBank/DDBJ whole genome shotgun (WGS) entry which is preliminary data.</text>
</comment>
<dbReference type="EMBL" id="JABCRI010000004">
    <property type="protein sequence ID" value="KAF8407123.1"/>
    <property type="molecule type" value="Genomic_DNA"/>
</dbReference>
<keyword evidence="1" id="KW-0547">Nucleotide-binding</keyword>
<dbReference type="GO" id="GO:0030956">
    <property type="term" value="C:glutamyl-tRNA(Gln) amidotransferase complex"/>
    <property type="evidence" value="ECO:0007669"/>
    <property type="project" value="UniProtKB-UniRule"/>
</dbReference>
<dbReference type="Pfam" id="PF02686">
    <property type="entry name" value="GatC"/>
    <property type="match status" value="1"/>
</dbReference>
<evidence type="ECO:0000313" key="2">
    <source>
        <dbReference type="EMBL" id="KAF8407123.1"/>
    </source>
</evidence>
<reference evidence="2 3" key="1">
    <citation type="submission" date="2020-04" db="EMBL/GenBank/DDBJ databases">
        <title>Plant Genome Project.</title>
        <authorList>
            <person name="Zhang R.-G."/>
        </authorList>
    </citation>
    <scope>NUCLEOTIDE SEQUENCE [LARGE SCALE GENOMIC DNA]</scope>
    <source>
        <strain evidence="2">YNK0</strain>
        <tissue evidence="2">Leaf</tissue>
    </source>
</reference>
<dbReference type="AlphaFoldDB" id="A0A834ZL70"/>
<accession>A0A834ZL70</accession>
<keyword evidence="1" id="KW-0648">Protein biosynthesis</keyword>
<dbReference type="GO" id="GO:0050567">
    <property type="term" value="F:glutaminyl-tRNA synthase (glutamine-hydrolyzing) activity"/>
    <property type="evidence" value="ECO:0007669"/>
    <property type="project" value="UniProtKB-UniRule"/>
</dbReference>
<dbReference type="NCBIfam" id="TIGR00135">
    <property type="entry name" value="gatC"/>
    <property type="match status" value="1"/>
</dbReference>
<keyword evidence="1" id="KW-0150">Chloroplast</keyword>
<dbReference type="PANTHER" id="PTHR15004">
    <property type="entry name" value="GLUTAMYL-TRNA(GLN) AMIDOTRANSFERASE SUBUNIT C, MITOCHONDRIAL"/>
    <property type="match status" value="1"/>
</dbReference>
<dbReference type="Proteomes" id="UP000655225">
    <property type="component" value="Unassembled WGS sequence"/>
</dbReference>
<dbReference type="HAMAP" id="MF_00122">
    <property type="entry name" value="GatC"/>
    <property type="match status" value="1"/>
</dbReference>
<dbReference type="SUPFAM" id="SSF141000">
    <property type="entry name" value="Glu-tRNAGln amidotransferase C subunit"/>
    <property type="match status" value="1"/>
</dbReference>
<organism evidence="2 3">
    <name type="scientific">Tetracentron sinense</name>
    <name type="common">Spur-leaf</name>
    <dbReference type="NCBI Taxonomy" id="13715"/>
    <lineage>
        <taxon>Eukaryota</taxon>
        <taxon>Viridiplantae</taxon>
        <taxon>Streptophyta</taxon>
        <taxon>Embryophyta</taxon>
        <taxon>Tracheophyta</taxon>
        <taxon>Spermatophyta</taxon>
        <taxon>Magnoliopsida</taxon>
        <taxon>Trochodendrales</taxon>
        <taxon>Trochodendraceae</taxon>
        <taxon>Tetracentron</taxon>
    </lineage>
</organism>
<evidence type="ECO:0000256" key="1">
    <source>
        <dbReference type="HAMAP-Rule" id="MF_03149"/>
    </source>
</evidence>
<dbReference type="GO" id="GO:0006450">
    <property type="term" value="P:regulation of translational fidelity"/>
    <property type="evidence" value="ECO:0007669"/>
    <property type="project" value="InterPro"/>
</dbReference>
<name>A0A834ZL70_TETSI</name>
<dbReference type="OMA" id="KPTRTAN"/>
<sequence>MRMAARALLTVGGGGAPLQQPWFLTQRLVLWRWRWRGSRNYATPSALPPPDLPRLAQTARISLTPLEVEEFAPKIQQVIDWFGQLQAVDLQSIEPALKADTEGDNLRKDLPEIFENREAILDAVPIYEDPYIKVPKVLNKE</sequence>
<dbReference type="InterPro" id="IPR036113">
    <property type="entry name" value="Asp/Glu-ADT_sf_sub_c"/>
</dbReference>
<comment type="subunit">
    <text evidence="1">Subunit of the heterotrimeric GatCAB amidotransferase (AdT) complex, composed of A, B and C subunits.</text>
</comment>